<dbReference type="OrthoDB" id="8995541at2"/>
<evidence type="ECO:0000313" key="2">
    <source>
        <dbReference type="EMBL" id="TCS39214.1"/>
    </source>
</evidence>
<proteinExistence type="predicted"/>
<evidence type="ECO:0000313" key="3">
    <source>
        <dbReference type="Proteomes" id="UP000295382"/>
    </source>
</evidence>
<dbReference type="Pfam" id="PF13503">
    <property type="entry name" value="DUF4123"/>
    <property type="match status" value="1"/>
</dbReference>
<dbReference type="AlphaFoldDB" id="A0A4R3I1X8"/>
<gene>
    <name evidence="2" type="ORF">EDC30_101166</name>
</gene>
<protein>
    <submittedName>
        <fullName evidence="2">Uncharacterized protein DUF4123</fullName>
    </submittedName>
</protein>
<evidence type="ECO:0000259" key="1">
    <source>
        <dbReference type="Pfam" id="PF13503"/>
    </source>
</evidence>
<accession>A0A4R3I1X8</accession>
<sequence length="291" mass="32576">MHYWQFERDEVAMTHLDSSTEISAQTSAGGIFLLIDAAQYPGVWRILQYRFRRLPWVSLAFDNQATSAPILVHAATNQTRTLAWFLEHTKDMHCLSWIESPLSLSDLADHLRKLMRVEANDGASYDIRYYDTRILSAWYQMLDASQEACVLGPITSWTYLDRDGMPCTLFGQANPEIRVTAMLKLTADQEKRLLAAALPDIVLEQLEQNGNADLAAMPRAQRYAFVADQVNKATSQYGIVSTQELVLFCSLALGIGRNFDKLLPVAQVLRKFGGAACEVSRPGAYSAFQSA</sequence>
<name>A0A4R3I1X8_PAULE</name>
<keyword evidence="3" id="KW-1185">Reference proteome</keyword>
<dbReference type="EMBL" id="SLZQ01000001">
    <property type="protein sequence ID" value="TCS39214.1"/>
    <property type="molecule type" value="Genomic_DNA"/>
</dbReference>
<reference evidence="2 3" key="1">
    <citation type="submission" date="2019-03" db="EMBL/GenBank/DDBJ databases">
        <title>Genomic Encyclopedia of Type Strains, Phase IV (KMG-IV): sequencing the most valuable type-strain genomes for metagenomic binning, comparative biology and taxonomic classification.</title>
        <authorList>
            <person name="Goeker M."/>
        </authorList>
    </citation>
    <scope>NUCLEOTIDE SEQUENCE [LARGE SCALE GENOMIC DNA]</scope>
    <source>
        <strain evidence="2 3">DSM 7445</strain>
    </source>
</reference>
<organism evidence="2 3">
    <name type="scientific">Paucimonas lemoignei</name>
    <name type="common">Pseudomonas lemoignei</name>
    <dbReference type="NCBI Taxonomy" id="29443"/>
    <lineage>
        <taxon>Bacteria</taxon>
        <taxon>Pseudomonadati</taxon>
        <taxon>Pseudomonadota</taxon>
        <taxon>Betaproteobacteria</taxon>
        <taxon>Burkholderiales</taxon>
        <taxon>Burkholderiaceae</taxon>
        <taxon>Paucimonas</taxon>
    </lineage>
</organism>
<dbReference type="RefSeq" id="WP_132256411.1">
    <property type="nucleotide sequence ID" value="NZ_SLZQ01000001.1"/>
</dbReference>
<dbReference type="Proteomes" id="UP000295382">
    <property type="component" value="Unassembled WGS sequence"/>
</dbReference>
<dbReference type="InterPro" id="IPR025391">
    <property type="entry name" value="DUF4123"/>
</dbReference>
<feature type="domain" description="DUF4123" evidence="1">
    <location>
        <begin position="32"/>
        <end position="146"/>
    </location>
</feature>
<comment type="caution">
    <text evidence="2">The sequence shown here is derived from an EMBL/GenBank/DDBJ whole genome shotgun (WGS) entry which is preliminary data.</text>
</comment>